<dbReference type="Gene3D" id="2.30.30.40">
    <property type="entry name" value="SH3 Domains"/>
    <property type="match status" value="1"/>
</dbReference>
<dbReference type="CDD" id="cd11820">
    <property type="entry name" value="SH3_STAM"/>
    <property type="match status" value="1"/>
</dbReference>
<dbReference type="InterPro" id="IPR008942">
    <property type="entry name" value="ENTH_VHS"/>
</dbReference>
<keyword evidence="3 7" id="KW-0728">SH3 domain</keyword>
<keyword evidence="4" id="KW-0813">Transport</keyword>
<dbReference type="GO" id="GO:0043328">
    <property type="term" value="P:protein transport to vacuole involved in ubiquitin-dependent protein catabolic process via the multivesicular body sorting pathway"/>
    <property type="evidence" value="ECO:0007669"/>
    <property type="project" value="TreeGrafter"/>
</dbReference>
<evidence type="ECO:0000256" key="7">
    <source>
        <dbReference type="PROSITE-ProRule" id="PRU00192"/>
    </source>
</evidence>
<dbReference type="SMART" id="SM00326">
    <property type="entry name" value="SH3"/>
    <property type="match status" value="1"/>
</dbReference>
<dbReference type="STRING" id="151549.A0A4C1U2M1"/>
<dbReference type="PROSITE" id="PS50330">
    <property type="entry name" value="UIM"/>
    <property type="match status" value="1"/>
</dbReference>
<comment type="subcellular location">
    <subcellularLocation>
        <location evidence="1">Endosome</location>
    </subcellularLocation>
</comment>
<keyword evidence="6" id="KW-0653">Protein transport</keyword>
<reference evidence="11 12" key="1">
    <citation type="journal article" date="2019" name="Commun. Biol.">
        <title>The bagworm genome reveals a unique fibroin gene that provides high tensile strength.</title>
        <authorList>
            <person name="Kono N."/>
            <person name="Nakamura H."/>
            <person name="Ohtoshi R."/>
            <person name="Tomita M."/>
            <person name="Numata K."/>
            <person name="Arakawa K."/>
        </authorList>
    </citation>
    <scope>NUCLEOTIDE SEQUENCE [LARGE SCALE GENOMIC DNA]</scope>
</reference>
<dbReference type="Gene3D" id="1.25.40.90">
    <property type="match status" value="1"/>
</dbReference>
<dbReference type="InterPro" id="IPR002014">
    <property type="entry name" value="VHS_dom"/>
</dbReference>
<dbReference type="Gene3D" id="1.20.5.1940">
    <property type="match status" value="1"/>
</dbReference>
<dbReference type="InterPro" id="IPR050670">
    <property type="entry name" value="STAM"/>
</dbReference>
<evidence type="ECO:0000256" key="6">
    <source>
        <dbReference type="ARBA" id="ARBA00022927"/>
    </source>
</evidence>
<name>A0A4C1U2M1_EUMVA</name>
<feature type="domain" description="VHS" evidence="10">
    <location>
        <begin position="17"/>
        <end position="145"/>
    </location>
</feature>
<evidence type="ECO:0000313" key="11">
    <source>
        <dbReference type="EMBL" id="GBP20605.1"/>
    </source>
</evidence>
<evidence type="ECO:0000313" key="12">
    <source>
        <dbReference type="Proteomes" id="UP000299102"/>
    </source>
</evidence>
<keyword evidence="5" id="KW-0967">Endosome</keyword>
<organism evidence="11 12">
    <name type="scientific">Eumeta variegata</name>
    <name type="common">Bagworm moth</name>
    <name type="synonym">Eumeta japonica</name>
    <dbReference type="NCBI Taxonomy" id="151549"/>
    <lineage>
        <taxon>Eukaryota</taxon>
        <taxon>Metazoa</taxon>
        <taxon>Ecdysozoa</taxon>
        <taxon>Arthropoda</taxon>
        <taxon>Hexapoda</taxon>
        <taxon>Insecta</taxon>
        <taxon>Pterygota</taxon>
        <taxon>Neoptera</taxon>
        <taxon>Endopterygota</taxon>
        <taxon>Lepidoptera</taxon>
        <taxon>Glossata</taxon>
        <taxon>Ditrysia</taxon>
        <taxon>Tineoidea</taxon>
        <taxon>Psychidae</taxon>
        <taxon>Oiketicinae</taxon>
        <taxon>Eumeta</taxon>
    </lineage>
</organism>
<evidence type="ECO:0000256" key="1">
    <source>
        <dbReference type="ARBA" id="ARBA00004177"/>
    </source>
</evidence>
<dbReference type="InterPro" id="IPR001452">
    <property type="entry name" value="SH3_domain"/>
</dbReference>
<comment type="similarity">
    <text evidence="2">Belongs to the STAM family.</text>
</comment>
<dbReference type="CDD" id="cd03568">
    <property type="entry name" value="VHS_STAM"/>
    <property type="match status" value="1"/>
</dbReference>
<proteinExistence type="inferred from homology"/>
<evidence type="ECO:0000259" key="10">
    <source>
        <dbReference type="PROSITE" id="PS50179"/>
    </source>
</evidence>
<dbReference type="FunFam" id="1.25.40.90:FF:000009">
    <property type="entry name" value="Putative signal transducing adapter molecule 1"/>
    <property type="match status" value="1"/>
</dbReference>
<evidence type="ECO:0000256" key="8">
    <source>
        <dbReference type="SAM" id="MobiDB-lite"/>
    </source>
</evidence>
<dbReference type="OrthoDB" id="10068368at2759"/>
<feature type="region of interest" description="Disordered" evidence="8">
    <location>
        <begin position="278"/>
        <end position="306"/>
    </location>
</feature>
<accession>A0A4C1U2M1</accession>
<evidence type="ECO:0000256" key="3">
    <source>
        <dbReference type="ARBA" id="ARBA00022443"/>
    </source>
</evidence>
<dbReference type="GO" id="GO:0043130">
    <property type="term" value="F:ubiquitin binding"/>
    <property type="evidence" value="ECO:0007669"/>
    <property type="project" value="InterPro"/>
</dbReference>
<dbReference type="PRINTS" id="PR00452">
    <property type="entry name" value="SH3DOMAIN"/>
</dbReference>
<evidence type="ECO:0000256" key="5">
    <source>
        <dbReference type="ARBA" id="ARBA00022753"/>
    </source>
</evidence>
<dbReference type="PANTHER" id="PTHR45929">
    <property type="entry name" value="JAK PATHWAY SIGNAL TRANSDUCTION ADAPTOR MOLECULE"/>
    <property type="match status" value="1"/>
</dbReference>
<feature type="region of interest" description="Disordered" evidence="8">
    <location>
        <begin position="178"/>
        <end position="198"/>
    </location>
</feature>
<dbReference type="Proteomes" id="UP000299102">
    <property type="component" value="Unassembled WGS sequence"/>
</dbReference>
<sequence>MGIFSNASPFDQDVEKATSENNTAEEWGLIMEICDRAGASSTSAKDCLRSVLRRLAHPDPHVALQAITLLDACTSNCGKIFHLEVASRDFETEFRRLVSRAQPAVAQRMRALLQKWAEGEFRSDPQLALIPALHAKMQADGVSSTPAPTPAPPGTTAVTADREQEDLARAIALSLQEARDKSSTVKESRGGTSLYPSVPSAGAVPMGVSGGAADTREAEPPRSFKVRALYDFEAAEDNELTFLAGEIINVMDSSDPNWWKGHNTRGEGLFPANFVTSNLEQPAPEPAGGSEPVAVNAEPEDEGPAAVDESAIDAALAALHEANPEDAASDPPHMLRLENTVYRMGPLIDAALQRADRRHARLTQLSADLVDALNLYHTLMREPMKAPPPPPAPVPPYMSPPHVPHLAHPPHGPPPPAQYAPHVPQIINLAIHLFAWKNTKIKPFFSRCSRPAQPSPQHRLAHLALPVRALLTACRLRWAPPSHITIFVMQ</sequence>
<protein>
    <submittedName>
        <fullName evidence="11">Signal transducing adapter molecule 1</fullName>
    </submittedName>
</protein>
<feature type="region of interest" description="Disordered" evidence="8">
    <location>
        <begin position="1"/>
        <end position="21"/>
    </location>
</feature>
<dbReference type="SUPFAM" id="SSF50044">
    <property type="entry name" value="SH3-domain"/>
    <property type="match status" value="1"/>
</dbReference>
<dbReference type="Pfam" id="PF00790">
    <property type="entry name" value="VHS"/>
    <property type="match status" value="1"/>
</dbReference>
<dbReference type="PROSITE" id="PS50002">
    <property type="entry name" value="SH3"/>
    <property type="match status" value="1"/>
</dbReference>
<dbReference type="InterPro" id="IPR003903">
    <property type="entry name" value="UIM_dom"/>
</dbReference>
<feature type="compositionally biased region" description="Basic and acidic residues" evidence="8">
    <location>
        <begin position="178"/>
        <end position="189"/>
    </location>
</feature>
<evidence type="ECO:0000256" key="4">
    <source>
        <dbReference type="ARBA" id="ARBA00022448"/>
    </source>
</evidence>
<dbReference type="SMART" id="SM00726">
    <property type="entry name" value="UIM"/>
    <property type="match status" value="1"/>
</dbReference>
<dbReference type="EMBL" id="BGZK01000120">
    <property type="protein sequence ID" value="GBP20605.1"/>
    <property type="molecule type" value="Genomic_DNA"/>
</dbReference>
<evidence type="ECO:0000256" key="2">
    <source>
        <dbReference type="ARBA" id="ARBA00009666"/>
    </source>
</evidence>
<dbReference type="Pfam" id="PF02809">
    <property type="entry name" value="UIM"/>
    <property type="match status" value="1"/>
</dbReference>
<evidence type="ECO:0000259" key="9">
    <source>
        <dbReference type="PROSITE" id="PS50002"/>
    </source>
</evidence>
<dbReference type="PANTHER" id="PTHR45929:SF3">
    <property type="entry name" value="JAK PATHWAY SIGNAL TRANSDUCTION ADAPTOR MOLECULE"/>
    <property type="match status" value="1"/>
</dbReference>
<feature type="domain" description="SH3" evidence="9">
    <location>
        <begin position="221"/>
        <end position="280"/>
    </location>
</feature>
<keyword evidence="12" id="KW-1185">Reference proteome</keyword>
<dbReference type="Pfam" id="PF00018">
    <property type="entry name" value="SH3_1"/>
    <property type="match status" value="1"/>
</dbReference>
<dbReference type="GO" id="GO:0033565">
    <property type="term" value="C:ESCRT-0 complex"/>
    <property type="evidence" value="ECO:0007669"/>
    <property type="project" value="TreeGrafter"/>
</dbReference>
<gene>
    <name evidence="11" type="primary">STAM</name>
    <name evidence="11" type="ORF">EVAR_93719_1</name>
</gene>
<dbReference type="AlphaFoldDB" id="A0A4C1U2M1"/>
<comment type="caution">
    <text evidence="11">The sequence shown here is derived from an EMBL/GenBank/DDBJ whole genome shotgun (WGS) entry which is preliminary data.</text>
</comment>
<dbReference type="InterPro" id="IPR036028">
    <property type="entry name" value="SH3-like_dom_sf"/>
</dbReference>
<dbReference type="PROSITE" id="PS50179">
    <property type="entry name" value="VHS"/>
    <property type="match status" value="1"/>
</dbReference>
<dbReference type="GO" id="GO:0035091">
    <property type="term" value="F:phosphatidylinositol binding"/>
    <property type="evidence" value="ECO:0007669"/>
    <property type="project" value="InterPro"/>
</dbReference>
<dbReference type="SMART" id="SM00288">
    <property type="entry name" value="VHS"/>
    <property type="match status" value="1"/>
</dbReference>
<dbReference type="SUPFAM" id="SSF48464">
    <property type="entry name" value="ENTH/VHS domain"/>
    <property type="match status" value="1"/>
</dbReference>